<dbReference type="EC" id="2.7.1.170" evidence="1"/>
<comment type="similarity">
    <text evidence="1">Belongs to the anhydro-N-acetylmuramic acid kinase family.</text>
</comment>
<name>A0A917JXT4_9GAMM</name>
<dbReference type="EMBL" id="BMOB01000010">
    <property type="protein sequence ID" value="GGI91249.1"/>
    <property type="molecule type" value="Genomic_DNA"/>
</dbReference>
<feature type="binding site" evidence="1">
    <location>
        <begin position="10"/>
        <end position="17"/>
    </location>
    <ligand>
        <name>ATP</name>
        <dbReference type="ChEBI" id="CHEBI:30616"/>
    </ligand>
</feature>
<accession>A0A917JXT4</accession>
<reference evidence="2" key="2">
    <citation type="submission" date="2020-09" db="EMBL/GenBank/DDBJ databases">
        <authorList>
            <person name="Sun Q."/>
            <person name="Ohkuma M."/>
        </authorList>
    </citation>
    <scope>NUCLEOTIDE SEQUENCE</scope>
    <source>
        <strain evidence="2">JCM 13919</strain>
    </source>
</reference>
<comment type="pathway">
    <text evidence="1">Cell wall biogenesis; peptidoglycan recycling.</text>
</comment>
<sequence>MNLYIGLMSGTSMDGIDAAVVDLDTNQLIAGITISYRNKTLKQLNDVLKQKNLPLALIPQLNTLIGQDFAEAVQKLLASAQIPPHAIQAIGSHGQTIAHDVTVNIPYTFQLGCAHTIAVRTGITVIADFRTRDLVLGGIGAPFAPIFHQTLFGLRFQDPIAIVNIGGIANVTFLHQHQVSQGFDTGPGNCLLDYWIQKHLNRSFDANGEWASSGTLAQPLLDSLLSDSYFQKLPPKSVGKEYFSPDWLTKNLTEALKPEDVQATLLSLTALTICNAIKDSPQKPKNVFVCGGGAHNTKLLQEMARNLTTVNVSSTETMGVDPDFIEAMMFAWLAEKTLTKTPVDLRPITGASKPAILGAIYYP</sequence>
<keyword evidence="1" id="KW-0808">Transferase</keyword>
<dbReference type="GO" id="GO:0005524">
    <property type="term" value="F:ATP binding"/>
    <property type="evidence" value="ECO:0007669"/>
    <property type="project" value="UniProtKB-UniRule"/>
</dbReference>
<keyword evidence="1" id="KW-0547">Nucleotide-binding</keyword>
<gene>
    <name evidence="1 2" type="primary">anmK</name>
    <name evidence="2" type="ORF">GCM10007966_19900</name>
</gene>
<comment type="caution">
    <text evidence="2">The sequence shown here is derived from an EMBL/GenBank/DDBJ whole genome shotgun (WGS) entry which is preliminary data.</text>
</comment>
<organism evidence="2 3">
    <name type="scientific">Legionella impletisoli</name>
    <dbReference type="NCBI Taxonomy" id="343510"/>
    <lineage>
        <taxon>Bacteria</taxon>
        <taxon>Pseudomonadati</taxon>
        <taxon>Pseudomonadota</taxon>
        <taxon>Gammaproteobacteria</taxon>
        <taxon>Legionellales</taxon>
        <taxon>Legionellaceae</taxon>
        <taxon>Legionella</taxon>
    </lineage>
</organism>
<dbReference type="InterPro" id="IPR005338">
    <property type="entry name" value="Anhydro_N_Ac-Mur_kinase"/>
</dbReference>
<keyword evidence="1" id="KW-0067">ATP-binding</keyword>
<dbReference type="GO" id="GO:0009254">
    <property type="term" value="P:peptidoglycan turnover"/>
    <property type="evidence" value="ECO:0007669"/>
    <property type="project" value="UniProtKB-UniRule"/>
</dbReference>
<comment type="function">
    <text evidence="1">Catalyzes the specific phosphorylation of 1,6-anhydro-N-acetylmuramic acid (anhMurNAc) with the simultaneous cleavage of the 1,6-anhydro ring, generating MurNAc-6-P. Is required for the utilization of anhMurNAc either imported from the medium or derived from its own cell wall murein, and thus plays a role in cell wall recycling.</text>
</comment>
<dbReference type="OrthoDB" id="9763949at2"/>
<keyword evidence="3" id="KW-1185">Reference proteome</keyword>
<dbReference type="SUPFAM" id="SSF53067">
    <property type="entry name" value="Actin-like ATPase domain"/>
    <property type="match status" value="1"/>
</dbReference>
<dbReference type="InterPro" id="IPR043129">
    <property type="entry name" value="ATPase_NBD"/>
</dbReference>
<dbReference type="CDD" id="cd24050">
    <property type="entry name" value="ASKHA_NBD_ANMK"/>
    <property type="match status" value="1"/>
</dbReference>
<evidence type="ECO:0000313" key="3">
    <source>
        <dbReference type="Proteomes" id="UP000630149"/>
    </source>
</evidence>
<evidence type="ECO:0000256" key="1">
    <source>
        <dbReference type="HAMAP-Rule" id="MF_01270"/>
    </source>
</evidence>
<comment type="pathway">
    <text evidence="1">Amino-sugar metabolism; 1,6-anhydro-N-acetylmuramate degradation.</text>
</comment>
<evidence type="ECO:0000313" key="2">
    <source>
        <dbReference type="EMBL" id="GGI91249.1"/>
    </source>
</evidence>
<protein>
    <recommendedName>
        <fullName evidence="1">Anhydro-N-acetylmuramic acid kinase</fullName>
        <ecNumber evidence="1">2.7.1.170</ecNumber>
    </recommendedName>
    <alternativeName>
        <fullName evidence="1">AnhMurNAc kinase</fullName>
    </alternativeName>
</protein>
<dbReference type="GO" id="GO:0097175">
    <property type="term" value="P:1,6-anhydro-N-acetyl-beta-muramic acid catabolic process"/>
    <property type="evidence" value="ECO:0007669"/>
    <property type="project" value="UniProtKB-UniRule"/>
</dbReference>
<dbReference type="AlphaFoldDB" id="A0A917JXT4"/>
<keyword evidence="1 2" id="KW-0418">Kinase</keyword>
<dbReference type="Proteomes" id="UP000630149">
    <property type="component" value="Unassembled WGS sequence"/>
</dbReference>
<proteinExistence type="inferred from homology"/>
<keyword evidence="1" id="KW-0119">Carbohydrate metabolism</keyword>
<dbReference type="PANTHER" id="PTHR30605">
    <property type="entry name" value="ANHYDRO-N-ACETYLMURAMIC ACID KINASE"/>
    <property type="match status" value="1"/>
</dbReference>
<dbReference type="RefSeq" id="WP_131777256.1">
    <property type="nucleotide sequence ID" value="NZ_BMOB01000010.1"/>
</dbReference>
<dbReference type="Gene3D" id="3.30.420.40">
    <property type="match status" value="2"/>
</dbReference>
<comment type="catalytic activity">
    <reaction evidence="1">
        <text>1,6-anhydro-N-acetyl-beta-muramate + ATP + H2O = N-acetyl-D-muramate 6-phosphate + ADP + H(+)</text>
        <dbReference type="Rhea" id="RHEA:24952"/>
        <dbReference type="ChEBI" id="CHEBI:15377"/>
        <dbReference type="ChEBI" id="CHEBI:15378"/>
        <dbReference type="ChEBI" id="CHEBI:30616"/>
        <dbReference type="ChEBI" id="CHEBI:58690"/>
        <dbReference type="ChEBI" id="CHEBI:58722"/>
        <dbReference type="ChEBI" id="CHEBI:456216"/>
        <dbReference type="EC" id="2.7.1.170"/>
    </reaction>
</comment>
<dbReference type="GO" id="GO:0016773">
    <property type="term" value="F:phosphotransferase activity, alcohol group as acceptor"/>
    <property type="evidence" value="ECO:0007669"/>
    <property type="project" value="UniProtKB-UniRule"/>
</dbReference>
<reference evidence="2" key="1">
    <citation type="journal article" date="2014" name="Int. J. Syst. Evol. Microbiol.">
        <title>Complete genome sequence of Corynebacterium casei LMG S-19264T (=DSM 44701T), isolated from a smear-ripened cheese.</title>
        <authorList>
            <consortium name="US DOE Joint Genome Institute (JGI-PGF)"/>
            <person name="Walter F."/>
            <person name="Albersmeier A."/>
            <person name="Kalinowski J."/>
            <person name="Ruckert C."/>
        </authorList>
    </citation>
    <scope>NUCLEOTIDE SEQUENCE</scope>
    <source>
        <strain evidence="2">JCM 13919</strain>
    </source>
</reference>
<dbReference type="NCBIfam" id="NF007139">
    <property type="entry name" value="PRK09585.1-3"/>
    <property type="match status" value="1"/>
</dbReference>
<dbReference type="PANTHER" id="PTHR30605:SF0">
    <property type="entry name" value="ANHYDRO-N-ACETYLMURAMIC ACID KINASE"/>
    <property type="match status" value="1"/>
</dbReference>
<dbReference type="GO" id="GO:0006040">
    <property type="term" value="P:amino sugar metabolic process"/>
    <property type="evidence" value="ECO:0007669"/>
    <property type="project" value="InterPro"/>
</dbReference>
<dbReference type="Pfam" id="PF03702">
    <property type="entry name" value="AnmK"/>
    <property type="match status" value="1"/>
</dbReference>
<dbReference type="HAMAP" id="MF_01270">
    <property type="entry name" value="AnhMurNAc_kinase"/>
    <property type="match status" value="1"/>
</dbReference>
<dbReference type="GO" id="GO:0016301">
    <property type="term" value="F:kinase activity"/>
    <property type="evidence" value="ECO:0007669"/>
    <property type="project" value="UniProtKB-KW"/>
</dbReference>